<dbReference type="EMBL" id="CAEZVL010000191">
    <property type="protein sequence ID" value="CAB4637641.1"/>
    <property type="molecule type" value="Genomic_DNA"/>
</dbReference>
<gene>
    <name evidence="2" type="ORF">UFOPK1960_01089</name>
</gene>
<feature type="region of interest" description="Disordered" evidence="1">
    <location>
        <begin position="34"/>
        <end position="55"/>
    </location>
</feature>
<dbReference type="InterPro" id="IPR006311">
    <property type="entry name" value="TAT_signal"/>
</dbReference>
<name>A0A6J6JK25_9ZZZZ</name>
<evidence type="ECO:0000313" key="2">
    <source>
        <dbReference type="EMBL" id="CAB4637641.1"/>
    </source>
</evidence>
<evidence type="ECO:0000256" key="1">
    <source>
        <dbReference type="SAM" id="MobiDB-lite"/>
    </source>
</evidence>
<dbReference type="PROSITE" id="PS51257">
    <property type="entry name" value="PROKAR_LIPOPROTEIN"/>
    <property type="match status" value="1"/>
</dbReference>
<organism evidence="2">
    <name type="scientific">freshwater metagenome</name>
    <dbReference type="NCBI Taxonomy" id="449393"/>
    <lineage>
        <taxon>unclassified sequences</taxon>
        <taxon>metagenomes</taxon>
        <taxon>ecological metagenomes</taxon>
    </lineage>
</organism>
<feature type="compositionally biased region" description="Low complexity" evidence="1">
    <location>
        <begin position="39"/>
        <end position="55"/>
    </location>
</feature>
<reference evidence="2" key="1">
    <citation type="submission" date="2020-05" db="EMBL/GenBank/DDBJ databases">
        <authorList>
            <person name="Chiriac C."/>
            <person name="Salcher M."/>
            <person name="Ghai R."/>
            <person name="Kavagutti S V."/>
        </authorList>
    </citation>
    <scope>NUCLEOTIDE SEQUENCE</scope>
</reference>
<proteinExistence type="predicted"/>
<protein>
    <submittedName>
        <fullName evidence="2">Unannotated protein</fullName>
    </submittedName>
</protein>
<dbReference type="PROSITE" id="PS51318">
    <property type="entry name" value="TAT"/>
    <property type="match status" value="1"/>
</dbReference>
<sequence length="154" mass="15845">MAMSISRRQFFDRGTSLAALAGLISACGDGTTAPGADELSSTTTSPTLISTSTSTSMPSVTLLPSDVAFAQPWISFIDQQMIELGESVIGAAPETVAHARKTLQLLSAGAPIGERDQLFALSCEQDIAQGDIVTVAGWVMPMSLAGLAGALSQL</sequence>
<dbReference type="AlphaFoldDB" id="A0A6J6JK25"/>
<accession>A0A6J6JK25</accession>